<organism evidence="2 3">
    <name type="scientific">Bacillus bruguierae</name>
    <dbReference type="NCBI Taxonomy" id="3127667"/>
    <lineage>
        <taxon>Bacteria</taxon>
        <taxon>Bacillati</taxon>
        <taxon>Bacillota</taxon>
        <taxon>Bacilli</taxon>
        <taxon>Bacillales</taxon>
        <taxon>Bacillaceae</taxon>
        <taxon>Bacillus</taxon>
    </lineage>
</organism>
<evidence type="ECO:0000259" key="1">
    <source>
        <dbReference type="Pfam" id="PF13022"/>
    </source>
</evidence>
<dbReference type="Gene3D" id="1.10.10.60">
    <property type="entry name" value="Homeodomain-like"/>
    <property type="match status" value="1"/>
</dbReference>
<proteinExistence type="predicted"/>
<name>A0ABU8FCH3_9BACI</name>
<dbReference type="Proteomes" id="UP001372526">
    <property type="component" value="Unassembled WGS sequence"/>
</dbReference>
<dbReference type="Pfam" id="PF13022">
    <property type="entry name" value="HTH_Tnp_1_2"/>
    <property type="match status" value="1"/>
</dbReference>
<gene>
    <name evidence="2" type="ORF">WAZ07_03395</name>
</gene>
<keyword evidence="3" id="KW-1185">Reference proteome</keyword>
<dbReference type="InterPro" id="IPR009057">
    <property type="entry name" value="Homeodomain-like_sf"/>
</dbReference>
<evidence type="ECO:0000313" key="2">
    <source>
        <dbReference type="EMBL" id="MEI4800383.1"/>
    </source>
</evidence>
<dbReference type="InterPro" id="IPR024978">
    <property type="entry name" value="Homeodomain_phBC6A51-type"/>
</dbReference>
<dbReference type="SUPFAM" id="SSF46689">
    <property type="entry name" value="Homeodomain-like"/>
    <property type="match status" value="1"/>
</dbReference>
<protein>
    <submittedName>
        <fullName evidence="2">PhBC6A51 family helix-turn-helix protein</fullName>
    </submittedName>
</protein>
<sequence>MIQQKKRKLTPAQVEIVTEAFSRQRNGESLTSIAKSLRIDRRTLYGYRNSEQGQQIERELKQRLIDDAYVEVMQTLVTKAIEGKSPKYIELYLKATGKLKDVSEVHTRQDVLIQNEAITDDIFAEIDELLKG</sequence>
<reference evidence="2 3" key="1">
    <citation type="submission" date="2024-01" db="EMBL/GenBank/DDBJ databases">
        <title>Seven novel Bacillus-like species.</title>
        <authorList>
            <person name="Liu G."/>
        </authorList>
    </citation>
    <scope>NUCLEOTIDE SEQUENCE [LARGE SCALE GENOMIC DNA]</scope>
    <source>
        <strain evidence="2 3">FJAT-51639</strain>
    </source>
</reference>
<feature type="domain" description="Homeodomain phBC6A51-type" evidence="1">
    <location>
        <begin position="7"/>
        <end position="121"/>
    </location>
</feature>
<accession>A0ABU8FCH3</accession>
<dbReference type="RefSeq" id="WP_336471302.1">
    <property type="nucleotide sequence ID" value="NZ_JBAWSX010000001.1"/>
</dbReference>
<evidence type="ECO:0000313" key="3">
    <source>
        <dbReference type="Proteomes" id="UP001372526"/>
    </source>
</evidence>
<dbReference type="EMBL" id="JBAWSX010000001">
    <property type="protein sequence ID" value="MEI4800383.1"/>
    <property type="molecule type" value="Genomic_DNA"/>
</dbReference>
<comment type="caution">
    <text evidence="2">The sequence shown here is derived from an EMBL/GenBank/DDBJ whole genome shotgun (WGS) entry which is preliminary data.</text>
</comment>